<keyword evidence="8" id="KW-0472">Membrane</keyword>
<dbReference type="Gene3D" id="3.40.50.300">
    <property type="entry name" value="P-loop containing nucleotide triphosphate hydrolases"/>
    <property type="match status" value="1"/>
</dbReference>
<dbReference type="EMBL" id="CP097118">
    <property type="protein sequence ID" value="USS88302.1"/>
    <property type="molecule type" value="Genomic_DNA"/>
</dbReference>
<dbReference type="InterPro" id="IPR003593">
    <property type="entry name" value="AAA+_ATPase"/>
</dbReference>
<dbReference type="SUPFAM" id="SSF52540">
    <property type="entry name" value="P-loop containing nucleoside triphosphate hydrolases"/>
    <property type="match status" value="1"/>
</dbReference>
<dbReference type="PROSITE" id="PS50893">
    <property type="entry name" value="ABC_TRANSPORTER_2"/>
    <property type="match status" value="1"/>
</dbReference>
<comment type="subcellular location">
    <subcellularLocation>
        <location evidence="1">Cell membrane</location>
        <topology evidence="1">Peripheral membrane protein</topology>
    </subcellularLocation>
</comment>
<keyword evidence="3" id="KW-0813">Transport</keyword>
<protein>
    <submittedName>
        <fullName evidence="10">ATP-binding cassette domain-containing protein</fullName>
    </submittedName>
</protein>
<keyword evidence="5" id="KW-0547">Nucleotide-binding</keyword>
<evidence type="ECO:0000256" key="2">
    <source>
        <dbReference type="ARBA" id="ARBA00005417"/>
    </source>
</evidence>
<feature type="domain" description="ABC transporter" evidence="9">
    <location>
        <begin position="3"/>
        <end position="244"/>
    </location>
</feature>
<dbReference type="SMART" id="SM00382">
    <property type="entry name" value="AAA"/>
    <property type="match status" value="1"/>
</dbReference>
<organism evidence="10 11">
    <name type="scientific">Fructilactobacillus hinvesii</name>
    <dbReference type="NCBI Taxonomy" id="2940300"/>
    <lineage>
        <taxon>Bacteria</taxon>
        <taxon>Bacillati</taxon>
        <taxon>Bacillota</taxon>
        <taxon>Bacilli</taxon>
        <taxon>Lactobacillales</taxon>
        <taxon>Lactobacillaceae</taxon>
        <taxon>Fructilactobacillus</taxon>
    </lineage>
</organism>
<evidence type="ECO:0000256" key="1">
    <source>
        <dbReference type="ARBA" id="ARBA00004202"/>
    </source>
</evidence>
<dbReference type="InterPro" id="IPR015856">
    <property type="entry name" value="ABC_transpr_CbiO/EcfA_su"/>
</dbReference>
<sequence length="291" mass="31809">MAIEIKNLTHVYQEHSHARTALQSINLTIPTQQITAIVGKTGSGKSTLIKHLNGLLQPTTGSVWLDHLQLTARSSARDLQQVRRKVGMVFQNPGRQLFAKTVLADVMSGPLALGMERTTAQRQAQRALELVHFPVALKDQDPVLLSGGQQRRAAMAGVLVLNPQVVIFDEPTAGLDGQGQRELEELLQTLHAEGRTLIVVTHEMELVARLASQVIVLAAGELAFTGTPQSLFTEHQELMTATNLLLPEPLRLAQQLAPQAASTALPLTEAELQRWLLRQLGKDERHGTATK</sequence>
<dbReference type="PROSITE" id="PS00211">
    <property type="entry name" value="ABC_TRANSPORTER_1"/>
    <property type="match status" value="1"/>
</dbReference>
<evidence type="ECO:0000256" key="4">
    <source>
        <dbReference type="ARBA" id="ARBA00022475"/>
    </source>
</evidence>
<keyword evidence="4" id="KW-1003">Cell membrane</keyword>
<dbReference type="InterPro" id="IPR003439">
    <property type="entry name" value="ABC_transporter-like_ATP-bd"/>
</dbReference>
<dbReference type="InterPro" id="IPR050095">
    <property type="entry name" value="ECF_ABC_transporter_ATP-bd"/>
</dbReference>
<evidence type="ECO:0000256" key="7">
    <source>
        <dbReference type="ARBA" id="ARBA00022967"/>
    </source>
</evidence>
<evidence type="ECO:0000256" key="3">
    <source>
        <dbReference type="ARBA" id="ARBA00022448"/>
    </source>
</evidence>
<reference evidence="10" key="1">
    <citation type="submission" date="2022-05" db="EMBL/GenBank/DDBJ databases">
        <authorList>
            <person name="Oliphant S.A."/>
            <person name="Watson-Haigh N.S."/>
            <person name="Sumby K.M."/>
            <person name="Gardner J.M."/>
            <person name="Jiranek V."/>
        </authorList>
    </citation>
    <scope>NUCLEOTIDE SEQUENCE</scope>
    <source>
        <strain evidence="10">KI11_C11</strain>
    </source>
</reference>
<evidence type="ECO:0000256" key="6">
    <source>
        <dbReference type="ARBA" id="ARBA00022840"/>
    </source>
</evidence>
<evidence type="ECO:0000313" key="11">
    <source>
        <dbReference type="Proteomes" id="UP001057025"/>
    </source>
</evidence>
<evidence type="ECO:0000313" key="10">
    <source>
        <dbReference type="EMBL" id="USS88302.1"/>
    </source>
</evidence>
<dbReference type="PANTHER" id="PTHR43553:SF27">
    <property type="entry name" value="ENERGY-COUPLING FACTOR TRANSPORTER ATP-BINDING PROTEIN ECFA2"/>
    <property type="match status" value="1"/>
</dbReference>
<dbReference type="GO" id="GO:0005524">
    <property type="term" value="F:ATP binding"/>
    <property type="evidence" value="ECO:0007669"/>
    <property type="project" value="UniProtKB-KW"/>
</dbReference>
<comment type="similarity">
    <text evidence="2">Belongs to the ABC transporter superfamily.</text>
</comment>
<dbReference type="RefSeq" id="WP_252797588.1">
    <property type="nucleotide sequence ID" value="NZ_CP097118.1"/>
</dbReference>
<dbReference type="PANTHER" id="PTHR43553">
    <property type="entry name" value="HEAVY METAL TRANSPORTER"/>
    <property type="match status" value="1"/>
</dbReference>
<dbReference type="InterPro" id="IPR017871">
    <property type="entry name" value="ABC_transporter-like_CS"/>
</dbReference>
<accession>A0ABY5BT79</accession>
<proteinExistence type="inferred from homology"/>
<gene>
    <name evidence="10" type="ORF">M3M39_02145</name>
</gene>
<evidence type="ECO:0000256" key="8">
    <source>
        <dbReference type="ARBA" id="ARBA00023136"/>
    </source>
</evidence>
<dbReference type="Pfam" id="PF00005">
    <property type="entry name" value="ABC_tran"/>
    <property type="match status" value="1"/>
</dbReference>
<keyword evidence="7" id="KW-1278">Translocase</keyword>
<dbReference type="InterPro" id="IPR027417">
    <property type="entry name" value="P-loop_NTPase"/>
</dbReference>
<dbReference type="Proteomes" id="UP001057025">
    <property type="component" value="Chromosome"/>
</dbReference>
<evidence type="ECO:0000256" key="5">
    <source>
        <dbReference type="ARBA" id="ARBA00022741"/>
    </source>
</evidence>
<keyword evidence="11" id="KW-1185">Reference proteome</keyword>
<dbReference type="CDD" id="cd03225">
    <property type="entry name" value="ABC_cobalt_CbiO_domain1"/>
    <property type="match status" value="1"/>
</dbReference>
<evidence type="ECO:0000259" key="9">
    <source>
        <dbReference type="PROSITE" id="PS50893"/>
    </source>
</evidence>
<keyword evidence="6 10" id="KW-0067">ATP-binding</keyword>
<name>A0ABY5BT79_9LACO</name>